<proteinExistence type="predicted"/>
<reference evidence="2 3" key="1">
    <citation type="submission" date="2023-07" db="EMBL/GenBank/DDBJ databases">
        <title>Sorghum-associated microbial communities from plants grown in Nebraska, USA.</title>
        <authorList>
            <person name="Schachtman D."/>
        </authorList>
    </citation>
    <scope>NUCLEOTIDE SEQUENCE [LARGE SCALE GENOMIC DNA]</scope>
    <source>
        <strain evidence="2 3">BE198</strain>
    </source>
</reference>
<accession>A0ABU1WFI3</accession>
<dbReference type="Gene3D" id="2.60.120.920">
    <property type="match status" value="1"/>
</dbReference>
<dbReference type="InterPro" id="IPR013320">
    <property type="entry name" value="ConA-like_dom_sf"/>
</dbReference>
<sequence length="210" mass="22145">MIPTFQLGQLGFSRGAGDTGSPPPPTGDYWNPADKGVHIVLSNYNRTAETDTFGTWYSVRSITSHSSGKWYVENEIDTNVPNNQLFGFANASQSLNAFLGSSGSDGWGIQNNSGSSVWPGSSSTGLTPPIATERNMAAYDAATGKIWLGSKGAWANSGDPAAGTNPTFTITPGTTLYLAESIRDNGMVSTIKNQAGENVYTIPSGFSMWG</sequence>
<dbReference type="Proteomes" id="UP001251524">
    <property type="component" value="Unassembled WGS sequence"/>
</dbReference>
<evidence type="ECO:0000313" key="2">
    <source>
        <dbReference type="EMBL" id="MDR7136164.1"/>
    </source>
</evidence>
<protein>
    <submittedName>
        <fullName evidence="2">Uncharacterized protein</fullName>
    </submittedName>
</protein>
<comment type="caution">
    <text evidence="2">The sequence shown here is derived from an EMBL/GenBank/DDBJ whole genome shotgun (WGS) entry which is preliminary data.</text>
</comment>
<dbReference type="InterPro" id="IPR043136">
    <property type="entry name" value="B30.2/SPRY_sf"/>
</dbReference>
<name>A0ABU1WFI3_9GAMM</name>
<dbReference type="SUPFAM" id="SSF49899">
    <property type="entry name" value="Concanavalin A-like lectins/glucanases"/>
    <property type="match status" value="1"/>
</dbReference>
<feature type="region of interest" description="Disordered" evidence="1">
    <location>
        <begin position="11"/>
        <end position="32"/>
    </location>
</feature>
<dbReference type="RefSeq" id="WP_310064398.1">
    <property type="nucleotide sequence ID" value="NZ_JAVDVY010000003.1"/>
</dbReference>
<evidence type="ECO:0000313" key="3">
    <source>
        <dbReference type="Proteomes" id="UP001251524"/>
    </source>
</evidence>
<evidence type="ECO:0000256" key="1">
    <source>
        <dbReference type="SAM" id="MobiDB-lite"/>
    </source>
</evidence>
<organism evidence="2 3">
    <name type="scientific">Lysobacter niastensis</name>
    <dbReference type="NCBI Taxonomy" id="380629"/>
    <lineage>
        <taxon>Bacteria</taxon>
        <taxon>Pseudomonadati</taxon>
        <taxon>Pseudomonadota</taxon>
        <taxon>Gammaproteobacteria</taxon>
        <taxon>Lysobacterales</taxon>
        <taxon>Lysobacteraceae</taxon>
        <taxon>Lysobacter</taxon>
    </lineage>
</organism>
<keyword evidence="3" id="KW-1185">Reference proteome</keyword>
<dbReference type="EMBL" id="JAVDVY010000003">
    <property type="protein sequence ID" value="MDR7136164.1"/>
    <property type="molecule type" value="Genomic_DNA"/>
</dbReference>
<gene>
    <name evidence="2" type="ORF">J2X06_003382</name>
</gene>